<dbReference type="KEGG" id="hja:BST95_04160"/>
<proteinExistence type="predicted"/>
<dbReference type="AlphaFoldDB" id="A0AAP8MCW5"/>
<evidence type="ECO:0000259" key="2">
    <source>
        <dbReference type="Pfam" id="PF20661"/>
    </source>
</evidence>
<dbReference type="InterPro" id="IPR049191">
    <property type="entry name" value="SutA_RBD"/>
</dbReference>
<feature type="domain" description="Transcriptional regulator SutA RNAP-binding" evidence="2">
    <location>
        <begin position="22"/>
        <end position="46"/>
    </location>
</feature>
<dbReference type="Pfam" id="PF20661">
    <property type="entry name" value="SutA-RBD"/>
    <property type="match status" value="1"/>
</dbReference>
<name>A0AAP8MCW5_9GAMM</name>
<evidence type="ECO:0000313" key="3">
    <source>
        <dbReference type="EMBL" id="PLW85483.1"/>
    </source>
</evidence>
<protein>
    <recommendedName>
        <fullName evidence="2">Transcriptional regulator SutA RNAP-binding domain-containing protein</fullName>
    </recommendedName>
</protein>
<evidence type="ECO:0000256" key="1">
    <source>
        <dbReference type="SAM" id="MobiDB-lite"/>
    </source>
</evidence>
<gene>
    <name evidence="3" type="ORF">C0029_12725</name>
</gene>
<dbReference type="Proteomes" id="UP000235162">
    <property type="component" value="Unassembled WGS sequence"/>
</dbReference>
<feature type="region of interest" description="Disordered" evidence="1">
    <location>
        <begin position="45"/>
        <end position="73"/>
    </location>
</feature>
<evidence type="ECO:0000313" key="4">
    <source>
        <dbReference type="Proteomes" id="UP000235162"/>
    </source>
</evidence>
<dbReference type="RefSeq" id="WP_066057347.1">
    <property type="nucleotide sequence ID" value="NZ_BMYL01000003.1"/>
</dbReference>
<sequence length="73" mass="8099">MRQNYNQGQAMNRAADKTNEVEKTRIRDEIDAQIAEYLKAGGEIDVLSDTPNRGKSPMGSVWHNGDDLPGINP</sequence>
<feature type="region of interest" description="Disordered" evidence="1">
    <location>
        <begin position="1"/>
        <end position="24"/>
    </location>
</feature>
<comment type="caution">
    <text evidence="3">The sequence shown here is derived from an EMBL/GenBank/DDBJ whole genome shotgun (WGS) entry which is preliminary data.</text>
</comment>
<dbReference type="EMBL" id="PKUR01000003">
    <property type="protein sequence ID" value="PLW85483.1"/>
    <property type="molecule type" value="Genomic_DNA"/>
</dbReference>
<organism evidence="3 4">
    <name type="scientific">Halioglobus japonicus</name>
    <dbReference type="NCBI Taxonomy" id="930805"/>
    <lineage>
        <taxon>Bacteria</taxon>
        <taxon>Pseudomonadati</taxon>
        <taxon>Pseudomonadota</taxon>
        <taxon>Gammaproteobacteria</taxon>
        <taxon>Cellvibrionales</taxon>
        <taxon>Halieaceae</taxon>
        <taxon>Halioglobus</taxon>
    </lineage>
</organism>
<feature type="compositionally biased region" description="Basic and acidic residues" evidence="1">
    <location>
        <begin position="14"/>
        <end position="24"/>
    </location>
</feature>
<accession>A0AAP8MCW5</accession>
<keyword evidence="4" id="KW-1185">Reference proteome</keyword>
<reference evidence="3 4" key="1">
    <citation type="submission" date="2018-01" db="EMBL/GenBank/DDBJ databases">
        <title>The draft genome sequence of Halioglobus japonicus S1-36.</title>
        <authorList>
            <person name="Du Z.-J."/>
            <person name="Shi M.-J."/>
        </authorList>
    </citation>
    <scope>NUCLEOTIDE SEQUENCE [LARGE SCALE GENOMIC DNA]</scope>
    <source>
        <strain evidence="3 4">S1-36</strain>
    </source>
</reference>
<feature type="compositionally biased region" description="Polar residues" evidence="1">
    <location>
        <begin position="1"/>
        <end position="10"/>
    </location>
</feature>